<dbReference type="InterPro" id="IPR012337">
    <property type="entry name" value="RNaseH-like_sf"/>
</dbReference>
<dbReference type="KEGG" id="hdo:MUK72_12290"/>
<protein>
    <submittedName>
        <fullName evidence="2">Ribonuclease H-like domain-containing protein</fullName>
    </submittedName>
</protein>
<dbReference type="Proteomes" id="UP000830542">
    <property type="component" value="Chromosome"/>
</dbReference>
<sequence length="250" mass="28716">MRIENSFVPVRGVGEKTERRLWREGITHWDDFEPSSVGDVQGDNIIDYIDRARDRLAAGDTAFFDRAFPSGSRWRLYENFRANACFFDIETTGLDARHNDVTTVSFHRAGETTTLVRGEDLTREAVRRELDAADLLVSFNGKRFDVPFLERSFDLDIAQPHLDVMYPCRQLDLTGGLKAIEEEIGIERDRPDISGRDAVRLWHAYERGDEDALDTLVSYNRADTVNLKSLLDTVTRRLHESVFVSDTEQR</sequence>
<evidence type="ECO:0000313" key="5">
    <source>
        <dbReference type="Proteomes" id="UP001500962"/>
    </source>
</evidence>
<dbReference type="EMBL" id="CP095005">
    <property type="protein sequence ID" value="UOO94739.1"/>
    <property type="molecule type" value="Genomic_DNA"/>
</dbReference>
<dbReference type="Proteomes" id="UP001500962">
    <property type="component" value="Unassembled WGS sequence"/>
</dbReference>
<dbReference type="PANTHER" id="PTHR38462">
    <property type="entry name" value="EXONUCLEASE-LIKE PROTEIN"/>
    <property type="match status" value="1"/>
</dbReference>
<dbReference type="InterPro" id="IPR036397">
    <property type="entry name" value="RNaseH_sf"/>
</dbReference>
<dbReference type="SUPFAM" id="SSF53098">
    <property type="entry name" value="Ribonuclease H-like"/>
    <property type="match status" value="1"/>
</dbReference>
<name>A0AAV3SHK8_HALDO</name>
<gene>
    <name evidence="2" type="ORF">GCM10008985_18520</name>
    <name evidence="3" type="ORF">MUK72_12290</name>
</gene>
<keyword evidence="4" id="KW-1185">Reference proteome</keyword>
<dbReference type="Gene3D" id="3.30.420.10">
    <property type="entry name" value="Ribonuclease H-like superfamily/Ribonuclease H"/>
    <property type="match status" value="1"/>
</dbReference>
<dbReference type="GO" id="GO:0003676">
    <property type="term" value="F:nucleic acid binding"/>
    <property type="evidence" value="ECO:0007669"/>
    <property type="project" value="InterPro"/>
</dbReference>
<reference evidence="3" key="2">
    <citation type="submission" date="2022-04" db="EMBL/GenBank/DDBJ databases">
        <title>Sequencing and genomic assembly of Halococcus dombrowskii.</title>
        <authorList>
            <person name="Lim S.W."/>
            <person name="MacLea K.S."/>
        </authorList>
    </citation>
    <scope>NUCLEOTIDE SEQUENCE</scope>
    <source>
        <strain evidence="3">H4</strain>
    </source>
</reference>
<reference evidence="2" key="3">
    <citation type="submission" date="2023-12" db="EMBL/GenBank/DDBJ databases">
        <authorList>
            <person name="Sun Q."/>
            <person name="Inoue M."/>
        </authorList>
    </citation>
    <scope>NUCLEOTIDE SEQUENCE</scope>
    <source>
        <strain evidence="2">JCM 12289</strain>
    </source>
</reference>
<feature type="domain" description="YprB ribonuclease H-like" evidence="1">
    <location>
        <begin position="85"/>
        <end position="234"/>
    </location>
</feature>
<evidence type="ECO:0000313" key="3">
    <source>
        <dbReference type="EMBL" id="UOO94739.1"/>
    </source>
</evidence>
<dbReference type="InterPro" id="IPR038720">
    <property type="entry name" value="YprB_RNase_H-like_dom"/>
</dbReference>
<dbReference type="PANTHER" id="PTHR38462:SF1">
    <property type="entry name" value="YPRB RIBONUCLEASE H-LIKE DOMAIN-CONTAINING PROTEIN"/>
    <property type="match status" value="1"/>
</dbReference>
<organism evidence="2 5">
    <name type="scientific">Halococcus dombrowskii</name>
    <dbReference type="NCBI Taxonomy" id="179637"/>
    <lineage>
        <taxon>Archaea</taxon>
        <taxon>Methanobacteriati</taxon>
        <taxon>Methanobacteriota</taxon>
        <taxon>Stenosarchaea group</taxon>
        <taxon>Halobacteria</taxon>
        <taxon>Halobacteriales</taxon>
        <taxon>Halococcaceae</taxon>
        <taxon>Halococcus</taxon>
    </lineage>
</organism>
<dbReference type="AlphaFoldDB" id="A0AAV3SHK8"/>
<evidence type="ECO:0000259" key="1">
    <source>
        <dbReference type="Pfam" id="PF13482"/>
    </source>
</evidence>
<proteinExistence type="predicted"/>
<dbReference type="EMBL" id="BAAADN010000026">
    <property type="protein sequence ID" value="GAA0462198.1"/>
    <property type="molecule type" value="Genomic_DNA"/>
</dbReference>
<evidence type="ECO:0000313" key="2">
    <source>
        <dbReference type="EMBL" id="GAA0462198.1"/>
    </source>
</evidence>
<evidence type="ECO:0000313" key="4">
    <source>
        <dbReference type="Proteomes" id="UP000830542"/>
    </source>
</evidence>
<dbReference type="RefSeq" id="WP_244701235.1">
    <property type="nucleotide sequence ID" value="NZ_BAAADN010000026.1"/>
</dbReference>
<accession>A0AAV3SHK8</accession>
<reference evidence="2" key="1">
    <citation type="journal article" date="2014" name="Int. J. Syst. Evol. Microbiol.">
        <title>Complete genome sequence of Corynebacterium casei LMG S-19264T (=DSM 44701T), isolated from a smear-ripened cheese.</title>
        <authorList>
            <consortium name="US DOE Joint Genome Institute (JGI-PGF)"/>
            <person name="Walter F."/>
            <person name="Albersmeier A."/>
            <person name="Kalinowski J."/>
            <person name="Ruckert C."/>
        </authorList>
    </citation>
    <scope>NUCLEOTIDE SEQUENCE</scope>
    <source>
        <strain evidence="2">JCM 12289</strain>
    </source>
</reference>
<dbReference type="GeneID" id="71762640"/>
<dbReference type="Pfam" id="PF13482">
    <property type="entry name" value="RNase_H_2"/>
    <property type="match status" value="1"/>
</dbReference>